<proteinExistence type="predicted"/>
<name>A0A381YEJ6_9ZZZZ</name>
<feature type="domain" description="Hydantoinase/oxoprolinase N-terminal" evidence="1">
    <location>
        <begin position="11"/>
        <end position="60"/>
    </location>
</feature>
<dbReference type="AlphaFoldDB" id="A0A381YEJ6"/>
<gene>
    <name evidence="2" type="ORF">METZ01_LOCUS128258</name>
</gene>
<sequence>MVMNEVKRRFRIGVDTGGTFTDVVLVDEASGEILVAKVATVPADPSIGCMNGIEKALAAYGLDP</sequence>
<accession>A0A381YEJ6</accession>
<dbReference type="Pfam" id="PF05378">
    <property type="entry name" value="Hydant_A_N"/>
    <property type="match status" value="1"/>
</dbReference>
<dbReference type="EMBL" id="UINC01018043">
    <property type="protein sequence ID" value="SVA75404.1"/>
    <property type="molecule type" value="Genomic_DNA"/>
</dbReference>
<dbReference type="InterPro" id="IPR008040">
    <property type="entry name" value="Hydant_A_N"/>
</dbReference>
<evidence type="ECO:0000259" key="1">
    <source>
        <dbReference type="Pfam" id="PF05378"/>
    </source>
</evidence>
<organism evidence="2">
    <name type="scientific">marine metagenome</name>
    <dbReference type="NCBI Taxonomy" id="408172"/>
    <lineage>
        <taxon>unclassified sequences</taxon>
        <taxon>metagenomes</taxon>
        <taxon>ecological metagenomes</taxon>
    </lineage>
</organism>
<feature type="non-terminal residue" evidence="2">
    <location>
        <position position="64"/>
    </location>
</feature>
<reference evidence="2" key="1">
    <citation type="submission" date="2018-05" db="EMBL/GenBank/DDBJ databases">
        <authorList>
            <person name="Lanie J.A."/>
            <person name="Ng W.-L."/>
            <person name="Kazmierczak K.M."/>
            <person name="Andrzejewski T.M."/>
            <person name="Davidsen T.M."/>
            <person name="Wayne K.J."/>
            <person name="Tettelin H."/>
            <person name="Glass J.I."/>
            <person name="Rusch D."/>
            <person name="Podicherti R."/>
            <person name="Tsui H.-C.T."/>
            <person name="Winkler M.E."/>
        </authorList>
    </citation>
    <scope>NUCLEOTIDE SEQUENCE</scope>
</reference>
<protein>
    <recommendedName>
        <fullName evidence="1">Hydantoinase/oxoprolinase N-terminal domain-containing protein</fullName>
    </recommendedName>
</protein>
<evidence type="ECO:0000313" key="2">
    <source>
        <dbReference type="EMBL" id="SVA75404.1"/>
    </source>
</evidence>
<dbReference type="InterPro" id="IPR043129">
    <property type="entry name" value="ATPase_NBD"/>
</dbReference>
<dbReference type="SUPFAM" id="SSF53067">
    <property type="entry name" value="Actin-like ATPase domain"/>
    <property type="match status" value="1"/>
</dbReference>